<dbReference type="Proteomes" id="UP001642409">
    <property type="component" value="Unassembled WGS sequence"/>
</dbReference>
<sequence length="661" mass="75927">MKVQQNSSRLPKARSPERPNKNFITENNGTLARKLVIESRNMWSPTLKVPPVLRGFVEKKQQIQEIIFNPEEATSKQLSKSKTTISANSQNKAIYENTLNQLETTGRPVFSSINLTPNPDLLAAQAASILKGFSPQRLCNVLQKHNILPQSPKKQYMNKSMQQNISDPITYKRHINQSQILPHLEGYNFYPNSFTLLFTEKTNIPTESLLLDYNKHALQNMRMCDAIPKRVPGSEFFEDSRGVITQRTFKPSSQPQQNVQLNKAAERALQVKQRDQNAQILAFAVTSSIYQSVVRLKSEVATNITSIVSKAFTEDGNQPDPKNLDDTHIRACGRLLEENVVGKLKTYACQLTDPDIQYQNQFLTLLKSISTLMTAGPQVRDAFASNGFLDQLTVKISQVLQNQKKYILNSTYFMQEDFYVSLVTIMRLYYISATTLMNDMVNILGFIMQQLLDNVNKHQQKKLRKQYQDDILDNTEDFSNEEQPEYIDSKMKGLLLNKLVKNEMYEDCAGFQTIDTMVNRKLENELINEPSHKQKVKMTEFDTACFVTVLCQQSIFCNLQLIYSDQITGQDCSDNISSLHATLKEVHRLLVQFGQIITVYKESEMEVKFNENFNEYTRDMLRKFKTTNQDGKYLGEELLDCQGWGEQFVQQVAEKILMFIE</sequence>
<accession>A0ABP1GU47</accession>
<comment type="caution">
    <text evidence="2">The sequence shown here is derived from an EMBL/GenBank/DDBJ whole genome shotgun (WGS) entry which is preliminary data.</text>
</comment>
<evidence type="ECO:0000313" key="2">
    <source>
        <dbReference type="EMBL" id="CAL5978388.1"/>
    </source>
</evidence>
<evidence type="ECO:0000256" key="1">
    <source>
        <dbReference type="SAM" id="MobiDB-lite"/>
    </source>
</evidence>
<protein>
    <submittedName>
        <fullName evidence="2">Uncharacterized protein</fullName>
    </submittedName>
</protein>
<name>A0ABP1GU47_9EUKA</name>
<organism evidence="2 3">
    <name type="scientific">Hexamita inflata</name>
    <dbReference type="NCBI Taxonomy" id="28002"/>
    <lineage>
        <taxon>Eukaryota</taxon>
        <taxon>Metamonada</taxon>
        <taxon>Diplomonadida</taxon>
        <taxon>Hexamitidae</taxon>
        <taxon>Hexamitinae</taxon>
        <taxon>Hexamita</taxon>
    </lineage>
</organism>
<gene>
    <name evidence="2" type="ORF">HINF_LOCUS4756</name>
</gene>
<dbReference type="EMBL" id="CAXDID020000009">
    <property type="protein sequence ID" value="CAL5978388.1"/>
    <property type="molecule type" value="Genomic_DNA"/>
</dbReference>
<evidence type="ECO:0000313" key="3">
    <source>
        <dbReference type="Proteomes" id="UP001642409"/>
    </source>
</evidence>
<keyword evidence="3" id="KW-1185">Reference proteome</keyword>
<reference evidence="2 3" key="1">
    <citation type="submission" date="2024-07" db="EMBL/GenBank/DDBJ databases">
        <authorList>
            <person name="Akdeniz Z."/>
        </authorList>
    </citation>
    <scope>NUCLEOTIDE SEQUENCE [LARGE SCALE GENOMIC DNA]</scope>
</reference>
<feature type="region of interest" description="Disordered" evidence="1">
    <location>
        <begin position="1"/>
        <end position="25"/>
    </location>
</feature>
<proteinExistence type="predicted"/>